<evidence type="ECO:0000256" key="1">
    <source>
        <dbReference type="SAM" id="MobiDB-lite"/>
    </source>
</evidence>
<dbReference type="AlphaFoldDB" id="A0AAN9MND6"/>
<sequence>MEGERGPCHRYNRVGAVNKKTLWWHDAVRKSILVFLHLHGGTWFIQRTRKISGPHVHAWRKSINSPEADEVKQREREPNNKSAPPQQQTPNGSLFPFAISSVP</sequence>
<feature type="compositionally biased region" description="Basic and acidic residues" evidence="1">
    <location>
        <begin position="69"/>
        <end position="79"/>
    </location>
</feature>
<keyword evidence="3" id="KW-1185">Reference proteome</keyword>
<evidence type="ECO:0000313" key="3">
    <source>
        <dbReference type="Proteomes" id="UP001374584"/>
    </source>
</evidence>
<organism evidence="2 3">
    <name type="scientific">Phaseolus coccineus</name>
    <name type="common">Scarlet runner bean</name>
    <name type="synonym">Phaseolus multiflorus</name>
    <dbReference type="NCBI Taxonomy" id="3886"/>
    <lineage>
        <taxon>Eukaryota</taxon>
        <taxon>Viridiplantae</taxon>
        <taxon>Streptophyta</taxon>
        <taxon>Embryophyta</taxon>
        <taxon>Tracheophyta</taxon>
        <taxon>Spermatophyta</taxon>
        <taxon>Magnoliopsida</taxon>
        <taxon>eudicotyledons</taxon>
        <taxon>Gunneridae</taxon>
        <taxon>Pentapetalae</taxon>
        <taxon>rosids</taxon>
        <taxon>fabids</taxon>
        <taxon>Fabales</taxon>
        <taxon>Fabaceae</taxon>
        <taxon>Papilionoideae</taxon>
        <taxon>50 kb inversion clade</taxon>
        <taxon>NPAAA clade</taxon>
        <taxon>indigoferoid/millettioid clade</taxon>
        <taxon>Phaseoleae</taxon>
        <taxon>Phaseolus</taxon>
    </lineage>
</organism>
<name>A0AAN9MND6_PHACN</name>
<dbReference type="EMBL" id="JAYMYR010000007">
    <property type="protein sequence ID" value="KAK7354548.1"/>
    <property type="molecule type" value="Genomic_DNA"/>
</dbReference>
<dbReference type="Proteomes" id="UP001374584">
    <property type="component" value="Unassembled WGS sequence"/>
</dbReference>
<protein>
    <submittedName>
        <fullName evidence="2">Uncharacterized protein</fullName>
    </submittedName>
</protein>
<proteinExistence type="predicted"/>
<feature type="region of interest" description="Disordered" evidence="1">
    <location>
        <begin position="55"/>
        <end position="103"/>
    </location>
</feature>
<evidence type="ECO:0000313" key="2">
    <source>
        <dbReference type="EMBL" id="KAK7354548.1"/>
    </source>
</evidence>
<reference evidence="2 3" key="1">
    <citation type="submission" date="2024-01" db="EMBL/GenBank/DDBJ databases">
        <title>The genomes of 5 underutilized Papilionoideae crops provide insights into root nodulation and disease resistanc.</title>
        <authorList>
            <person name="Jiang F."/>
        </authorList>
    </citation>
    <scope>NUCLEOTIDE SEQUENCE [LARGE SCALE GENOMIC DNA]</scope>
    <source>
        <strain evidence="2">JINMINGXINNONG_FW02</strain>
        <tissue evidence="2">Leaves</tissue>
    </source>
</reference>
<feature type="compositionally biased region" description="Polar residues" evidence="1">
    <location>
        <begin position="80"/>
        <end position="92"/>
    </location>
</feature>
<accession>A0AAN9MND6</accession>
<comment type="caution">
    <text evidence="2">The sequence shown here is derived from an EMBL/GenBank/DDBJ whole genome shotgun (WGS) entry which is preliminary data.</text>
</comment>
<gene>
    <name evidence="2" type="ORF">VNO80_20013</name>
</gene>